<sequence length="641" mass="74191">MKKVYTLIFTLSLFLVPAQNTTADSLVSTLHHTTNTSLRTELLNKISDAYKSSDPDAMQKYAHKALVNAKKTHNEKEEAKAFQNLGTSYIILGNYNDALKYFNLSEKILSGLDQNDKIVQEILAKVFGSIGIVYSEQNNYAKALEKDFKAMKLYESIDNKVQLSKIYNNIGVIYDSIDDDIKALNYYLKAYKIQKEIKGPNLAVSCSNIGLIYLTENNLVKAKQFFDESLEEFQKNPNARAMGELYNNISQYYFAQKELKTAKNYLLKAEEICKSTENQFGLSNTYLFLARIYFNENDLDQSYDFINKSLKISRDLDLPEAIMNCEKLLSEISDKKGNKEQAFIHLKNYNVAKERLSKAENAKERLKAELNFEFEKKQIEKKEKADWEKAKWIFGFLLLTTILIGIFFFYRNKEREKTLLLQKQLAEFQHKALHLQMNPHFVFNCLAAISSFIVQNDKEDAIKYLAKFSKLMRLTLDFSQESLVTIDKEIEALKNYLELEQLRFNQKFNFKIFKDPLIEDDTVLPSLLLQPYVENSVIHGVVPKKEKGLITISFNQTKEFLICGIEDNGTGIETSKKMKENSMSVHKSMAMEISKKRLETWEELEKKKVYLKIEELKNENGTPEGTRVLLKLPLEYIKGKL</sequence>
<dbReference type="Gene3D" id="3.30.565.10">
    <property type="entry name" value="Histidine kinase-like ATPase, C-terminal domain"/>
    <property type="match status" value="1"/>
</dbReference>
<dbReference type="InterPro" id="IPR019734">
    <property type="entry name" value="TPR_rpt"/>
</dbReference>
<dbReference type="OrthoDB" id="6190788at2"/>
<evidence type="ECO:0000256" key="1">
    <source>
        <dbReference type="PROSITE-ProRule" id="PRU00339"/>
    </source>
</evidence>
<evidence type="ECO:0000259" key="5">
    <source>
        <dbReference type="Pfam" id="PF06580"/>
    </source>
</evidence>
<evidence type="ECO:0000256" key="2">
    <source>
        <dbReference type="SAM" id="Coils"/>
    </source>
</evidence>
<dbReference type="PANTHER" id="PTHR34220:SF7">
    <property type="entry name" value="SENSOR HISTIDINE KINASE YPDA"/>
    <property type="match status" value="1"/>
</dbReference>
<dbReference type="InterPro" id="IPR010559">
    <property type="entry name" value="Sig_transdc_His_kin_internal"/>
</dbReference>
<dbReference type="EMBL" id="FPKW01000044">
    <property type="protein sequence ID" value="SFZ97128.1"/>
    <property type="molecule type" value="Genomic_DNA"/>
</dbReference>
<dbReference type="Gene3D" id="1.25.40.10">
    <property type="entry name" value="Tetratricopeptide repeat domain"/>
    <property type="match status" value="2"/>
</dbReference>
<feature type="repeat" description="TPR" evidence="1">
    <location>
        <begin position="164"/>
        <end position="197"/>
    </location>
</feature>
<dbReference type="Pfam" id="PF13181">
    <property type="entry name" value="TPR_8"/>
    <property type="match status" value="3"/>
</dbReference>
<protein>
    <submittedName>
        <fullName evidence="6">Tetratricopeptide repeat-containing protein</fullName>
    </submittedName>
</protein>
<keyword evidence="4" id="KW-0732">Signal</keyword>
<evidence type="ECO:0000256" key="3">
    <source>
        <dbReference type="SAM" id="Phobius"/>
    </source>
</evidence>
<dbReference type="PROSITE" id="PS50005">
    <property type="entry name" value="TPR"/>
    <property type="match status" value="4"/>
</dbReference>
<feature type="signal peptide" evidence="4">
    <location>
        <begin position="1"/>
        <end position="22"/>
    </location>
</feature>
<dbReference type="RefSeq" id="WP_072412966.1">
    <property type="nucleotide sequence ID" value="NZ_FPKW01000044.1"/>
</dbReference>
<feature type="repeat" description="TPR" evidence="1">
    <location>
        <begin position="79"/>
        <end position="112"/>
    </location>
</feature>
<dbReference type="Pfam" id="PF13424">
    <property type="entry name" value="TPR_12"/>
    <property type="match status" value="1"/>
</dbReference>
<feature type="transmembrane region" description="Helical" evidence="3">
    <location>
        <begin position="392"/>
        <end position="410"/>
    </location>
</feature>
<keyword evidence="3" id="KW-0812">Transmembrane</keyword>
<dbReference type="InterPro" id="IPR036890">
    <property type="entry name" value="HATPase_C_sf"/>
</dbReference>
<accession>A0A1K2IY59</accession>
<feature type="domain" description="Signal transduction histidine kinase internal region" evidence="5">
    <location>
        <begin position="429"/>
        <end position="508"/>
    </location>
</feature>
<keyword evidence="7" id="KW-1185">Reference proteome</keyword>
<evidence type="ECO:0000313" key="7">
    <source>
        <dbReference type="Proteomes" id="UP000182034"/>
    </source>
</evidence>
<feature type="chain" id="PRO_5012588916" evidence="4">
    <location>
        <begin position="23"/>
        <end position="641"/>
    </location>
</feature>
<dbReference type="InterPro" id="IPR050640">
    <property type="entry name" value="Bact_2-comp_sensor_kinase"/>
</dbReference>
<organism evidence="6 7">
    <name type="scientific">Chryseobacterium limigenitum</name>
    <dbReference type="NCBI Taxonomy" id="1612149"/>
    <lineage>
        <taxon>Bacteria</taxon>
        <taxon>Pseudomonadati</taxon>
        <taxon>Bacteroidota</taxon>
        <taxon>Flavobacteriia</taxon>
        <taxon>Flavobacteriales</taxon>
        <taxon>Weeksellaceae</taxon>
        <taxon>Chryseobacterium group</taxon>
        <taxon>Chryseobacterium</taxon>
    </lineage>
</organism>
<evidence type="ECO:0000313" key="6">
    <source>
        <dbReference type="EMBL" id="SFZ97128.1"/>
    </source>
</evidence>
<dbReference type="STRING" id="1612149.SAMN05216324_1445"/>
<dbReference type="Proteomes" id="UP000182034">
    <property type="component" value="Unassembled WGS sequence"/>
</dbReference>
<keyword evidence="3" id="KW-0472">Membrane</keyword>
<reference evidence="7" key="1">
    <citation type="submission" date="2016-10" db="EMBL/GenBank/DDBJ databases">
        <authorList>
            <person name="Varghese N."/>
            <person name="Submissions S."/>
        </authorList>
    </citation>
    <scope>NUCLEOTIDE SEQUENCE [LARGE SCALE GENOMIC DNA]</scope>
    <source>
        <strain evidence="7">SUR2</strain>
    </source>
</reference>
<keyword evidence="2" id="KW-0175">Coiled coil</keyword>
<evidence type="ECO:0000256" key="4">
    <source>
        <dbReference type="SAM" id="SignalP"/>
    </source>
</evidence>
<feature type="coiled-coil region" evidence="2">
    <location>
        <begin position="349"/>
        <end position="383"/>
    </location>
</feature>
<gene>
    <name evidence="6" type="ORF">SAMN05216324_1445</name>
</gene>
<dbReference type="PANTHER" id="PTHR34220">
    <property type="entry name" value="SENSOR HISTIDINE KINASE YPDA"/>
    <property type="match status" value="1"/>
</dbReference>
<dbReference type="GO" id="GO:0016020">
    <property type="term" value="C:membrane"/>
    <property type="evidence" value="ECO:0007669"/>
    <property type="project" value="InterPro"/>
</dbReference>
<dbReference type="InterPro" id="IPR011990">
    <property type="entry name" value="TPR-like_helical_dom_sf"/>
</dbReference>
<dbReference type="Pfam" id="PF06580">
    <property type="entry name" value="His_kinase"/>
    <property type="match status" value="1"/>
</dbReference>
<keyword evidence="1" id="KW-0802">TPR repeat</keyword>
<dbReference type="SUPFAM" id="SSF55874">
    <property type="entry name" value="ATPase domain of HSP90 chaperone/DNA topoisomerase II/histidine kinase"/>
    <property type="match status" value="1"/>
</dbReference>
<dbReference type="AlphaFoldDB" id="A0A1K2IY59"/>
<keyword evidence="3" id="KW-1133">Transmembrane helix</keyword>
<dbReference type="SMART" id="SM00028">
    <property type="entry name" value="TPR"/>
    <property type="match status" value="6"/>
</dbReference>
<feature type="repeat" description="TPR" evidence="1">
    <location>
        <begin position="124"/>
        <end position="157"/>
    </location>
</feature>
<dbReference type="SUPFAM" id="SSF48452">
    <property type="entry name" value="TPR-like"/>
    <property type="match status" value="2"/>
</dbReference>
<dbReference type="GO" id="GO:0000155">
    <property type="term" value="F:phosphorelay sensor kinase activity"/>
    <property type="evidence" value="ECO:0007669"/>
    <property type="project" value="InterPro"/>
</dbReference>
<feature type="repeat" description="TPR" evidence="1">
    <location>
        <begin position="283"/>
        <end position="316"/>
    </location>
</feature>
<name>A0A1K2IY59_9FLAO</name>
<proteinExistence type="predicted"/>